<accession>A0ACC0V6N6</accession>
<proteinExistence type="predicted"/>
<protein>
    <submittedName>
        <fullName evidence="1">Uncharacterized protein</fullName>
    </submittedName>
</protein>
<comment type="caution">
    <text evidence="1">The sequence shown here is derived from an EMBL/GenBank/DDBJ whole genome shotgun (WGS) entry which is preliminary data.</text>
</comment>
<gene>
    <name evidence="1" type="ORF">N3K66_003629</name>
</gene>
<organism evidence="1 2">
    <name type="scientific">Trichothecium roseum</name>
    <dbReference type="NCBI Taxonomy" id="47278"/>
    <lineage>
        <taxon>Eukaryota</taxon>
        <taxon>Fungi</taxon>
        <taxon>Dikarya</taxon>
        <taxon>Ascomycota</taxon>
        <taxon>Pezizomycotina</taxon>
        <taxon>Sordariomycetes</taxon>
        <taxon>Hypocreomycetidae</taxon>
        <taxon>Hypocreales</taxon>
        <taxon>Hypocreales incertae sedis</taxon>
        <taxon>Trichothecium</taxon>
    </lineage>
</organism>
<keyword evidence="2" id="KW-1185">Reference proteome</keyword>
<sequence>MSDKSDGGGGRLRRVSASDDLKRNSLDSSTRTDASAVDDGAGRDMTIADFVDDYDYQAEDPMITGPAPAGVPANLFDTVEQQEQEQVPDKLMFLPRTTYQPPVASPAGEPANLSNTAEQQQEQVPEELMFLPRTTYQPPAAPPAGARPDHHVHNDHEAIEAGEADDDASINVVFERSSRNVSICSSVSNFSCRYCKSLPNGGIHYPHSDDEDDGGYGDASAGGYPLGGYPAREPGPSAENDKDGADNGKNGETSHHKDKGVSDDKEGMSLPQNKESDIVDKHFTERKDEMDSRFAKIIRSLNRVKDKIKGGDKRDLCAPAPIYDVDKRVPVVMPCSAYPAAGYTDGSSSEPWDITHAWLFAYHVLRGSHTKTSWPLYGWIDHCSKGTPNEYSNDGEVNESIDDERVAGQGQAAGVGSREWLKAFRARVEGDEACPQGQPLSYQEHLDSAGIPNHLSDVSDGEGPRDTGRISPCTFLHLAKGVGTTDPLAADIPREQWAFPSGLLDPRAWNYVDAETASSTATADLRARMSDVPPIDSESERRPTIGKRLKGLGRDASLRVLGELYGARIDDGKSDVSTPVLNASVHGKFLSPKKEYAIRNWDIEMTDDERRKVEEAASHKKSNGSQNKEKSASMTSPCPASRLRAALQDTITRITLTAPAVDRAVHHARATPHREDTATESRRARIVRAVSSEMLAARAAADEAATERDDFARRLAKGLDVERRLELELEEAVAGVTPRGFRENQRVVNYVLDRAGGPGTRGAYRKAQAELLPDLSRDA</sequence>
<dbReference type="EMBL" id="CM047942">
    <property type="protein sequence ID" value="KAI9901812.1"/>
    <property type="molecule type" value="Genomic_DNA"/>
</dbReference>
<reference evidence="1" key="1">
    <citation type="submission" date="2022-10" db="EMBL/GenBank/DDBJ databases">
        <title>Complete Genome of Trichothecium roseum strain YXFP-22015, a Plant Pathogen Isolated from Citrus.</title>
        <authorList>
            <person name="Wang Y."/>
            <person name="Zhu L."/>
        </authorList>
    </citation>
    <scope>NUCLEOTIDE SEQUENCE</scope>
    <source>
        <strain evidence="1">YXFP-22015</strain>
    </source>
</reference>
<dbReference type="Proteomes" id="UP001163324">
    <property type="component" value="Chromosome 3"/>
</dbReference>
<evidence type="ECO:0000313" key="1">
    <source>
        <dbReference type="EMBL" id="KAI9901812.1"/>
    </source>
</evidence>
<evidence type="ECO:0000313" key="2">
    <source>
        <dbReference type="Proteomes" id="UP001163324"/>
    </source>
</evidence>
<name>A0ACC0V6N6_9HYPO</name>